<sequence>VVSDSVRRHRRQLPFASHFSFSVILFLGLPRNLSAEVEQATRRQVQGMQSSQQRNRERVLAQLLGMVCTDVVSSCVHDLPFTSSTPYVPFVTIKVSIK</sequence>
<dbReference type="Proteomes" id="UP000694520">
    <property type="component" value="Chromosome 24"/>
</dbReference>
<name>A0A8B9XK08_BOSMU</name>
<protein>
    <submittedName>
        <fullName evidence="1">Uncharacterized protein</fullName>
    </submittedName>
</protein>
<dbReference type="Ensembl" id="ENSBGRT00000023569.1">
    <property type="protein sequence ID" value="ENSBGRP00000020375.1"/>
    <property type="gene ID" value="ENSBGRG00000012867.1"/>
</dbReference>
<organism evidence="1 2">
    <name type="scientific">Bos mutus grunniens</name>
    <name type="common">Wild yak</name>
    <name type="synonym">Bos grunniens</name>
    <dbReference type="NCBI Taxonomy" id="30521"/>
    <lineage>
        <taxon>Eukaryota</taxon>
        <taxon>Metazoa</taxon>
        <taxon>Chordata</taxon>
        <taxon>Craniata</taxon>
        <taxon>Vertebrata</taxon>
        <taxon>Euteleostomi</taxon>
        <taxon>Mammalia</taxon>
        <taxon>Eutheria</taxon>
        <taxon>Laurasiatheria</taxon>
        <taxon>Artiodactyla</taxon>
        <taxon>Ruminantia</taxon>
        <taxon>Pecora</taxon>
        <taxon>Bovidae</taxon>
        <taxon>Bovinae</taxon>
        <taxon>Bos</taxon>
    </lineage>
</organism>
<evidence type="ECO:0000313" key="2">
    <source>
        <dbReference type="Proteomes" id="UP000694520"/>
    </source>
</evidence>
<reference evidence="1" key="3">
    <citation type="submission" date="2025-09" db="UniProtKB">
        <authorList>
            <consortium name="Ensembl"/>
        </authorList>
    </citation>
    <scope>IDENTIFICATION</scope>
</reference>
<keyword evidence="2" id="KW-1185">Reference proteome</keyword>
<dbReference type="AlphaFoldDB" id="A0A8B9XK08"/>
<accession>A0A8B9XK08</accession>
<reference evidence="1" key="1">
    <citation type="submission" date="2019-05" db="EMBL/GenBank/DDBJ databases">
        <authorList>
            <person name="Zhang S."/>
            <person name="Liu J."/>
        </authorList>
    </citation>
    <scope>NUCLEOTIDE SEQUENCE [LARGE SCALE GENOMIC DNA]</scope>
</reference>
<reference evidence="1" key="2">
    <citation type="submission" date="2025-08" db="UniProtKB">
        <authorList>
            <consortium name="Ensembl"/>
        </authorList>
    </citation>
    <scope>IDENTIFICATION</scope>
</reference>
<evidence type="ECO:0000313" key="1">
    <source>
        <dbReference type="Ensembl" id="ENSBGRP00000020375.1"/>
    </source>
</evidence>
<proteinExistence type="predicted"/>